<feature type="chain" id="PRO_5045258929" description="Endoglucanase" evidence="9">
    <location>
        <begin position="32"/>
        <end position="460"/>
    </location>
</feature>
<keyword evidence="12" id="KW-1185">Reference proteome</keyword>
<evidence type="ECO:0000313" key="11">
    <source>
        <dbReference type="EMBL" id="MFC0625953.1"/>
    </source>
</evidence>
<dbReference type="InterPro" id="IPR001919">
    <property type="entry name" value="CBD2"/>
</dbReference>
<dbReference type="Proteomes" id="UP001589890">
    <property type="component" value="Unassembled WGS sequence"/>
</dbReference>
<dbReference type="PROSITE" id="PS51257">
    <property type="entry name" value="PROKAR_LIPOPROTEIN"/>
    <property type="match status" value="1"/>
</dbReference>
<name>A0ABV6QP67_9ACTN</name>
<evidence type="ECO:0000256" key="7">
    <source>
        <dbReference type="ARBA" id="ARBA00023326"/>
    </source>
</evidence>
<feature type="signal peptide" evidence="9">
    <location>
        <begin position="1"/>
        <end position="31"/>
    </location>
</feature>
<dbReference type="PANTHER" id="PTHR34142:SF1">
    <property type="entry name" value="GLYCOSIDE HYDROLASE FAMILY 5 DOMAIN-CONTAINING PROTEIN"/>
    <property type="match status" value="1"/>
</dbReference>
<keyword evidence="5 8" id="KW-0119">Carbohydrate metabolism</keyword>
<dbReference type="Gene3D" id="2.60.40.290">
    <property type="match status" value="1"/>
</dbReference>
<dbReference type="SMART" id="SM00637">
    <property type="entry name" value="CBD_II"/>
    <property type="match status" value="1"/>
</dbReference>
<evidence type="ECO:0000256" key="2">
    <source>
        <dbReference type="ARBA" id="ARBA00022729"/>
    </source>
</evidence>
<keyword evidence="6 8" id="KW-0326">Glycosidase</keyword>
<dbReference type="InterPro" id="IPR008965">
    <property type="entry name" value="CBM2/CBM3_carb-bd_dom_sf"/>
</dbReference>
<comment type="similarity">
    <text evidence="8">Belongs to the glycosyl hydrolase 5 (cellulase A) family.</text>
</comment>
<evidence type="ECO:0000256" key="1">
    <source>
        <dbReference type="ARBA" id="ARBA00000966"/>
    </source>
</evidence>
<dbReference type="InterPro" id="IPR018087">
    <property type="entry name" value="Glyco_hydro_5_CS"/>
</dbReference>
<dbReference type="SUPFAM" id="SSF51445">
    <property type="entry name" value="(Trans)glycosidases"/>
    <property type="match status" value="1"/>
</dbReference>
<keyword evidence="3 8" id="KW-0378">Hydrolase</keyword>
<dbReference type="PANTHER" id="PTHR34142">
    <property type="entry name" value="ENDO-BETA-1,4-GLUCANASE A"/>
    <property type="match status" value="1"/>
</dbReference>
<proteinExistence type="inferred from homology"/>
<evidence type="ECO:0000256" key="9">
    <source>
        <dbReference type="SAM" id="SignalP"/>
    </source>
</evidence>
<dbReference type="InterPro" id="IPR012291">
    <property type="entry name" value="CBM2_carb-bd_dom_sf"/>
</dbReference>
<dbReference type="SUPFAM" id="SSF49384">
    <property type="entry name" value="Carbohydrate-binding domain"/>
    <property type="match status" value="1"/>
</dbReference>
<reference evidence="11 12" key="1">
    <citation type="submission" date="2024-09" db="EMBL/GenBank/DDBJ databases">
        <authorList>
            <person name="Sun Q."/>
            <person name="Mori K."/>
        </authorList>
    </citation>
    <scope>NUCLEOTIDE SEQUENCE [LARGE SCALE GENOMIC DNA]</scope>
    <source>
        <strain evidence="11 12">CGMCC 1.15906</strain>
    </source>
</reference>
<evidence type="ECO:0000256" key="8">
    <source>
        <dbReference type="RuleBase" id="RU361153"/>
    </source>
</evidence>
<keyword evidence="4 8" id="KW-0136">Cellulose degradation</keyword>
<dbReference type="PROSITE" id="PS00659">
    <property type="entry name" value="GLYCOSYL_HYDROL_F5"/>
    <property type="match status" value="1"/>
</dbReference>
<dbReference type="Pfam" id="PF00553">
    <property type="entry name" value="CBM_2"/>
    <property type="match status" value="1"/>
</dbReference>
<keyword evidence="2 9" id="KW-0732">Signal</keyword>
<accession>A0ABV6QP67</accession>
<evidence type="ECO:0000256" key="4">
    <source>
        <dbReference type="ARBA" id="ARBA00023001"/>
    </source>
</evidence>
<dbReference type="Pfam" id="PF00150">
    <property type="entry name" value="Cellulase"/>
    <property type="match status" value="1"/>
</dbReference>
<dbReference type="PROSITE" id="PS51173">
    <property type="entry name" value="CBM2"/>
    <property type="match status" value="1"/>
</dbReference>
<evidence type="ECO:0000313" key="12">
    <source>
        <dbReference type="Proteomes" id="UP001589890"/>
    </source>
</evidence>
<organism evidence="11 12">
    <name type="scientific">Kribbella deserti</name>
    <dbReference type="NCBI Taxonomy" id="1926257"/>
    <lineage>
        <taxon>Bacteria</taxon>
        <taxon>Bacillati</taxon>
        <taxon>Actinomycetota</taxon>
        <taxon>Actinomycetes</taxon>
        <taxon>Propionibacteriales</taxon>
        <taxon>Kribbellaceae</taxon>
        <taxon>Kribbella</taxon>
    </lineage>
</organism>
<sequence length="460" mass="48756">MSLRTWAVALLSAGLLATTGISAITATSAQAAAGCKVDYAITNQWGGGFGANVTLTNLGDNLNGWTVGWTFASGQRVSQIWNATVTQSGDVVAAKSMGHNSSLATGATTSFGFNGSWSGSNPIPTSFTVNGVACTGSSTPTPRPTPPTTGTPVGINGQLRVCGVNLCNQYGKPIQLRGVSTHGLQWFPSCYNTNSLDTVADDWKADVFRIAMYVNEDGYTTNPAGFTAQVNNLVDQVEQRGMYAIIDFHTLTPGDPNVNLENAKTFFRNVATRNAAKKNVIYEIANEPNGVTWEQIRTYANAVIPIIKAADPDAIIIVGTRGWSSLGVSNGSTSAEIVTSPLNYANIMYAFHFYAASHRDNYRAEVRNAATKLPLFVSEWGTTSATGGGSVDIASSTTWLDLLDSLKISHVNWTYSDANESSAAFKPGTCAGTNYGTTQLSQSGAFVRSRIVTPDNFPTS</sequence>
<dbReference type="InterPro" id="IPR001547">
    <property type="entry name" value="Glyco_hydro_5"/>
</dbReference>
<feature type="domain" description="CBM2" evidence="10">
    <location>
        <begin position="28"/>
        <end position="137"/>
    </location>
</feature>
<keyword evidence="7 8" id="KW-0624">Polysaccharide degradation</keyword>
<dbReference type="Gene3D" id="3.20.20.80">
    <property type="entry name" value="Glycosidases"/>
    <property type="match status" value="1"/>
</dbReference>
<evidence type="ECO:0000256" key="6">
    <source>
        <dbReference type="ARBA" id="ARBA00023295"/>
    </source>
</evidence>
<comment type="caution">
    <text evidence="11">The sequence shown here is derived from an EMBL/GenBank/DDBJ whole genome shotgun (WGS) entry which is preliminary data.</text>
</comment>
<gene>
    <name evidence="11" type="ORF">ACFFGN_17880</name>
</gene>
<dbReference type="EC" id="3.2.1.4" evidence="8"/>
<protein>
    <recommendedName>
        <fullName evidence="8">Endoglucanase</fullName>
        <ecNumber evidence="8">3.2.1.4</ecNumber>
    </recommendedName>
</protein>
<dbReference type="EMBL" id="JBHLTC010000019">
    <property type="protein sequence ID" value="MFC0625953.1"/>
    <property type="molecule type" value="Genomic_DNA"/>
</dbReference>
<dbReference type="GO" id="GO:0008810">
    <property type="term" value="F:cellulase activity"/>
    <property type="evidence" value="ECO:0007669"/>
    <property type="project" value="UniProtKB-EC"/>
</dbReference>
<evidence type="ECO:0000259" key="10">
    <source>
        <dbReference type="PROSITE" id="PS51173"/>
    </source>
</evidence>
<comment type="catalytic activity">
    <reaction evidence="1 8">
        <text>Endohydrolysis of (1-&gt;4)-beta-D-glucosidic linkages in cellulose, lichenin and cereal beta-D-glucans.</text>
        <dbReference type="EC" id="3.2.1.4"/>
    </reaction>
</comment>
<dbReference type="RefSeq" id="WP_380048919.1">
    <property type="nucleotide sequence ID" value="NZ_JBHLTC010000019.1"/>
</dbReference>
<evidence type="ECO:0000256" key="3">
    <source>
        <dbReference type="ARBA" id="ARBA00022801"/>
    </source>
</evidence>
<evidence type="ECO:0000256" key="5">
    <source>
        <dbReference type="ARBA" id="ARBA00023277"/>
    </source>
</evidence>
<dbReference type="InterPro" id="IPR017853">
    <property type="entry name" value="GH"/>
</dbReference>